<comment type="caution">
    <text evidence="1">The sequence shown here is derived from an EMBL/GenBank/DDBJ whole genome shotgun (WGS) entry which is preliminary data.</text>
</comment>
<dbReference type="EMBL" id="MFEL01000018">
    <property type="protein sequence ID" value="OGE80754.1"/>
    <property type="molecule type" value="Genomic_DNA"/>
</dbReference>
<name>A0A1F5NT52_9BACT</name>
<dbReference type="STRING" id="1817825.A2720_04305"/>
<proteinExistence type="predicted"/>
<accession>A0A1F5NT52</accession>
<gene>
    <name evidence="1" type="ORF">A2720_04305</name>
</gene>
<sequence>MAKEVTNEDLAVMIKNRFDAAAGDLSDLKDELKTDISRIEAKVDKALHVEYVSLEVRVKRLEQKVGLKPLNNPA</sequence>
<dbReference type="AlphaFoldDB" id="A0A1F5NT52"/>
<evidence type="ECO:0000313" key="1">
    <source>
        <dbReference type="EMBL" id="OGE80754.1"/>
    </source>
</evidence>
<evidence type="ECO:0000313" key="2">
    <source>
        <dbReference type="Proteomes" id="UP000178892"/>
    </source>
</evidence>
<organism evidence="1 2">
    <name type="scientific">Candidatus Doudnabacteria bacterium RIFCSPHIGHO2_01_FULL_46_24</name>
    <dbReference type="NCBI Taxonomy" id="1817825"/>
    <lineage>
        <taxon>Bacteria</taxon>
        <taxon>Candidatus Doudnaibacteriota</taxon>
    </lineage>
</organism>
<dbReference type="Proteomes" id="UP000178892">
    <property type="component" value="Unassembled WGS sequence"/>
</dbReference>
<protein>
    <submittedName>
        <fullName evidence="1">Uncharacterized protein</fullName>
    </submittedName>
</protein>
<reference evidence="1 2" key="1">
    <citation type="journal article" date="2016" name="Nat. Commun.">
        <title>Thousands of microbial genomes shed light on interconnected biogeochemical processes in an aquifer system.</title>
        <authorList>
            <person name="Anantharaman K."/>
            <person name="Brown C.T."/>
            <person name="Hug L.A."/>
            <person name="Sharon I."/>
            <person name="Castelle C.J."/>
            <person name="Probst A.J."/>
            <person name="Thomas B.C."/>
            <person name="Singh A."/>
            <person name="Wilkins M.J."/>
            <person name="Karaoz U."/>
            <person name="Brodie E.L."/>
            <person name="Williams K.H."/>
            <person name="Hubbard S.S."/>
            <person name="Banfield J.F."/>
        </authorList>
    </citation>
    <scope>NUCLEOTIDE SEQUENCE [LARGE SCALE GENOMIC DNA]</scope>
</reference>